<dbReference type="InterPro" id="IPR020550">
    <property type="entry name" value="Inositol_monophosphatase_CS"/>
</dbReference>
<feature type="binding site" evidence="5">
    <location>
        <position position="221"/>
    </location>
    <ligand>
        <name>Mg(2+)</name>
        <dbReference type="ChEBI" id="CHEBI:18420"/>
        <label>1</label>
        <note>catalytic</note>
    </ligand>
</feature>
<proteinExistence type="inferred from homology"/>
<evidence type="ECO:0000256" key="2">
    <source>
        <dbReference type="ARBA" id="ARBA00022723"/>
    </source>
</evidence>
<protein>
    <recommendedName>
        <fullName evidence="6">Inositol-1-monophosphatase</fullName>
        <ecNumber evidence="6">3.1.3.25</ecNumber>
    </recommendedName>
</protein>
<gene>
    <name evidence="7" type="ORF">PVAND_014893</name>
</gene>
<feature type="binding site" evidence="5">
    <location>
        <position position="71"/>
    </location>
    <ligand>
        <name>Mg(2+)</name>
        <dbReference type="ChEBI" id="CHEBI:18420"/>
        <label>1</label>
        <note>catalytic</note>
    </ligand>
</feature>
<evidence type="ECO:0000256" key="6">
    <source>
        <dbReference type="RuleBase" id="RU364068"/>
    </source>
</evidence>
<dbReference type="AlphaFoldDB" id="A0A9J6BBB9"/>
<dbReference type="EMBL" id="JADBJN010000004">
    <property type="protein sequence ID" value="KAG5666886.1"/>
    <property type="molecule type" value="Genomic_DNA"/>
</dbReference>
<name>A0A9J6BBB9_POLVA</name>
<dbReference type="GO" id="GO:0008934">
    <property type="term" value="F:inositol monophosphate 1-phosphatase activity"/>
    <property type="evidence" value="ECO:0007669"/>
    <property type="project" value="InterPro"/>
</dbReference>
<evidence type="ECO:0000313" key="7">
    <source>
        <dbReference type="EMBL" id="KAG5666886.1"/>
    </source>
</evidence>
<comment type="catalytic activity">
    <reaction evidence="6">
        <text>a myo-inositol phosphate + H2O = myo-inositol + phosphate</text>
        <dbReference type="Rhea" id="RHEA:24056"/>
        <dbReference type="ChEBI" id="CHEBI:15377"/>
        <dbReference type="ChEBI" id="CHEBI:17268"/>
        <dbReference type="ChEBI" id="CHEBI:43474"/>
        <dbReference type="ChEBI" id="CHEBI:84139"/>
        <dbReference type="EC" id="3.1.3.25"/>
    </reaction>
</comment>
<keyword evidence="8" id="KW-1185">Reference proteome</keyword>
<feature type="binding site" evidence="5">
    <location>
        <position position="95"/>
    </location>
    <ligand>
        <name>Mg(2+)</name>
        <dbReference type="ChEBI" id="CHEBI:18420"/>
        <label>1</label>
        <note>catalytic</note>
    </ligand>
</feature>
<dbReference type="GO" id="GO:0006020">
    <property type="term" value="P:inositol metabolic process"/>
    <property type="evidence" value="ECO:0007669"/>
    <property type="project" value="TreeGrafter"/>
</dbReference>
<dbReference type="SUPFAM" id="SSF56655">
    <property type="entry name" value="Carbohydrate phosphatase"/>
    <property type="match status" value="1"/>
</dbReference>
<dbReference type="OrthoDB" id="10254945at2759"/>
<feature type="binding site" evidence="5">
    <location>
        <position position="92"/>
    </location>
    <ligand>
        <name>Mg(2+)</name>
        <dbReference type="ChEBI" id="CHEBI:18420"/>
        <label>1</label>
        <note>catalytic</note>
    </ligand>
</feature>
<dbReference type="PANTHER" id="PTHR20854">
    <property type="entry name" value="INOSITOL MONOPHOSPHATASE"/>
    <property type="match status" value="1"/>
</dbReference>
<evidence type="ECO:0000256" key="3">
    <source>
        <dbReference type="ARBA" id="ARBA00022801"/>
    </source>
</evidence>
<evidence type="ECO:0000256" key="4">
    <source>
        <dbReference type="ARBA" id="ARBA00022842"/>
    </source>
</evidence>
<evidence type="ECO:0000256" key="5">
    <source>
        <dbReference type="PIRSR" id="PIRSR600760-2"/>
    </source>
</evidence>
<comment type="similarity">
    <text evidence="1 6">Belongs to the inositol monophosphatase superfamily.</text>
</comment>
<dbReference type="PANTHER" id="PTHR20854:SF25">
    <property type="entry name" value="INOSITOL-1-MONOPHOSPHATASE"/>
    <property type="match status" value="1"/>
</dbReference>
<dbReference type="PRINTS" id="PR00378">
    <property type="entry name" value="LIIMPHPHTASE"/>
</dbReference>
<dbReference type="PROSITE" id="PS00630">
    <property type="entry name" value="IMP_2"/>
    <property type="match status" value="1"/>
</dbReference>
<dbReference type="GO" id="GO:0046854">
    <property type="term" value="P:phosphatidylinositol phosphate biosynthetic process"/>
    <property type="evidence" value="ECO:0007669"/>
    <property type="project" value="InterPro"/>
</dbReference>
<dbReference type="FunFam" id="3.30.540.10:FF:000004">
    <property type="entry name" value="Inositol-1-monophosphatase"/>
    <property type="match status" value="1"/>
</dbReference>
<keyword evidence="2 5" id="KW-0479">Metal-binding</keyword>
<dbReference type="Proteomes" id="UP001107558">
    <property type="component" value="Chromosome 4"/>
</dbReference>
<dbReference type="Gene3D" id="3.30.540.10">
    <property type="entry name" value="Fructose-1,6-Bisphosphatase, subunit A, domain 1"/>
    <property type="match status" value="1"/>
</dbReference>
<sequence>MNSEELKECFEYVKDLILKCGEILKEGFKDCGEVMTKANPSDVVTIYDQKIEEILIGGIRKKYPDHKFIAEEQAAKSKEAQVLTSLPTWIIDPIDGSLNFVAKSPLVCISVALTINEDLVIAFLYNPLTNEFFSAQKGLGAFLNGNKIKVRETEVLQGSTIATEINFGTFPFVRPQMMAKLNLFFENHIRIRTLGSAALEMGYLAKGTFQLFLCERLKPWDVAAGALIILEAGGVVIDIKTGEDYKIMQPNIIAASNMKIALELKKALDGIDAKLEEEGKTPKILYEKFIAAGGNIKDLR</sequence>
<dbReference type="Gene3D" id="3.40.190.80">
    <property type="match status" value="1"/>
</dbReference>
<dbReference type="CDD" id="cd01639">
    <property type="entry name" value="IMPase"/>
    <property type="match status" value="1"/>
</dbReference>
<dbReference type="GO" id="GO:0007165">
    <property type="term" value="P:signal transduction"/>
    <property type="evidence" value="ECO:0007669"/>
    <property type="project" value="TreeGrafter"/>
</dbReference>
<dbReference type="EC" id="3.1.3.25" evidence="6"/>
<organism evidence="7 8">
    <name type="scientific">Polypedilum vanderplanki</name>
    <name type="common">Sleeping chironomid midge</name>
    <dbReference type="NCBI Taxonomy" id="319348"/>
    <lineage>
        <taxon>Eukaryota</taxon>
        <taxon>Metazoa</taxon>
        <taxon>Ecdysozoa</taxon>
        <taxon>Arthropoda</taxon>
        <taxon>Hexapoda</taxon>
        <taxon>Insecta</taxon>
        <taxon>Pterygota</taxon>
        <taxon>Neoptera</taxon>
        <taxon>Endopterygota</taxon>
        <taxon>Diptera</taxon>
        <taxon>Nematocera</taxon>
        <taxon>Chironomoidea</taxon>
        <taxon>Chironomidae</taxon>
        <taxon>Chironominae</taxon>
        <taxon>Polypedilum</taxon>
        <taxon>Polypedilum</taxon>
    </lineage>
</organism>
<dbReference type="InterPro" id="IPR033942">
    <property type="entry name" value="IMPase"/>
</dbReference>
<comment type="caution">
    <text evidence="7">The sequence shown here is derived from an EMBL/GenBank/DDBJ whole genome shotgun (WGS) entry which is preliminary data.</text>
</comment>
<comment type="pathway">
    <text evidence="6">Polyol metabolism; myo-inositol biosynthesis; myo-inositol from D-glucose 6-phosphate: step 2/2.</text>
</comment>
<accession>A0A9J6BBB9</accession>
<dbReference type="InterPro" id="IPR000760">
    <property type="entry name" value="Inositol_monophosphatase-like"/>
</dbReference>
<feature type="binding site" evidence="5">
    <location>
        <position position="94"/>
    </location>
    <ligand>
        <name>Mg(2+)</name>
        <dbReference type="ChEBI" id="CHEBI:18420"/>
        <label>1</label>
        <note>catalytic</note>
    </ligand>
</feature>
<comment type="cofactor">
    <cofactor evidence="5 6">
        <name>Mg(2+)</name>
        <dbReference type="ChEBI" id="CHEBI:18420"/>
    </cofactor>
</comment>
<dbReference type="GO" id="GO:0046872">
    <property type="term" value="F:metal ion binding"/>
    <property type="evidence" value="ECO:0007669"/>
    <property type="project" value="UniProtKB-KW"/>
</dbReference>
<evidence type="ECO:0000313" key="8">
    <source>
        <dbReference type="Proteomes" id="UP001107558"/>
    </source>
</evidence>
<evidence type="ECO:0000256" key="1">
    <source>
        <dbReference type="ARBA" id="ARBA00009759"/>
    </source>
</evidence>
<keyword evidence="4 5" id="KW-0460">Magnesium</keyword>
<dbReference type="InterPro" id="IPR020552">
    <property type="entry name" value="Inositol_monoPase_Li-sen"/>
</dbReference>
<dbReference type="Pfam" id="PF00459">
    <property type="entry name" value="Inositol_P"/>
    <property type="match status" value="1"/>
</dbReference>
<dbReference type="PRINTS" id="PR00377">
    <property type="entry name" value="IMPHPHTASES"/>
</dbReference>
<reference evidence="7" key="1">
    <citation type="submission" date="2021-03" db="EMBL/GenBank/DDBJ databases">
        <title>Chromosome level genome of the anhydrobiotic midge Polypedilum vanderplanki.</title>
        <authorList>
            <person name="Yoshida Y."/>
            <person name="Kikawada T."/>
            <person name="Gusev O."/>
        </authorList>
    </citation>
    <scope>NUCLEOTIDE SEQUENCE</scope>
    <source>
        <strain evidence="7">NIAS01</strain>
        <tissue evidence="7">Whole body or cell culture</tissue>
    </source>
</reference>
<keyword evidence="3 6" id="KW-0378">Hydrolase</keyword>